<dbReference type="Proteomes" id="UP000469890">
    <property type="component" value="Unassembled WGS sequence"/>
</dbReference>
<feature type="signal peptide" evidence="1">
    <location>
        <begin position="1"/>
        <end position="17"/>
    </location>
</feature>
<dbReference type="AlphaFoldDB" id="A0A8H4BDG7"/>
<organism evidence="2 3">
    <name type="scientific">Mucor circinelloides f. lusitanicus</name>
    <name type="common">Mucor racemosus var. lusitanicus</name>
    <dbReference type="NCBI Taxonomy" id="29924"/>
    <lineage>
        <taxon>Eukaryota</taxon>
        <taxon>Fungi</taxon>
        <taxon>Fungi incertae sedis</taxon>
        <taxon>Mucoromycota</taxon>
        <taxon>Mucoromycotina</taxon>
        <taxon>Mucoromycetes</taxon>
        <taxon>Mucorales</taxon>
        <taxon>Mucorineae</taxon>
        <taxon>Mucoraceae</taxon>
        <taxon>Mucor</taxon>
    </lineage>
</organism>
<proteinExistence type="predicted"/>
<keyword evidence="1" id="KW-0732">Signal</keyword>
<gene>
    <name evidence="2" type="ORF">FB192DRAFT_1460539</name>
</gene>
<reference evidence="2 3" key="1">
    <citation type="submission" date="2019-09" db="EMBL/GenBank/DDBJ databases">
        <authorList>
            <consortium name="DOE Joint Genome Institute"/>
            <person name="Mondo S.J."/>
            <person name="Navarro-Mendoza M.I."/>
            <person name="Perez-Arques C."/>
            <person name="Panchal S."/>
            <person name="Nicolas F.E."/>
            <person name="Ganguly P."/>
            <person name="Pangilinan J."/>
            <person name="Grigoriev I."/>
            <person name="Heitman J."/>
            <person name="Sanya K."/>
            <person name="Garre V."/>
        </authorList>
    </citation>
    <scope>NUCLEOTIDE SEQUENCE [LARGE SCALE GENOMIC DNA]</scope>
    <source>
        <strain evidence="2 3">MU402</strain>
    </source>
</reference>
<name>A0A8H4BDG7_MUCCL</name>
<dbReference type="EMBL" id="JAAECE010000006">
    <property type="protein sequence ID" value="KAF1800153.1"/>
    <property type="molecule type" value="Genomic_DNA"/>
</dbReference>
<feature type="chain" id="PRO_5034172587" evidence="1">
    <location>
        <begin position="18"/>
        <end position="430"/>
    </location>
</feature>
<evidence type="ECO:0000256" key="1">
    <source>
        <dbReference type="SAM" id="SignalP"/>
    </source>
</evidence>
<accession>A0A8H4BDG7</accession>
<evidence type="ECO:0000313" key="2">
    <source>
        <dbReference type="EMBL" id="KAF1800153.1"/>
    </source>
</evidence>
<protein>
    <submittedName>
        <fullName evidence="2">Uncharacterized protein</fullName>
    </submittedName>
</protein>
<sequence length="430" mass="45881">MLRLVLCISALIAFALANSTYPDPFDGVSPDVCVDPLNFGRKFFQFMNHFNMLILGDINVTTSLRTSGPLAVNGQLTVAKSIVINTNQNSVPCGGSAVADDLGLYVRNFAGAGDTMVSGRVMIQGNTNTGKIYQLEASCTTQPFKDLYSDMTFLSMMTSIIAVARNTEFRSLANNPTAGLDPCRAIFNIVPMDQMLFPDYTASKTVFKRAGTGLFGGTILSVWSTLADGSSQGQYAGQVVALTYDSGNIDSRVGDFSDAGGICQGDTKCWVPTNLTLPKVLGTTTVVKVETTTLRTKTTTSTSISSRAIATSIITVTSTLTSFVTSTSYSIPQVTIAVPATTTATLEFVYEKHITATQREPTTLGTSITVPGTSLTTTTSTTVIPTTTTMDTTTDTYFTYRLNETTTTSTTYVSTSISNTYDLTTISTKI</sequence>
<comment type="caution">
    <text evidence="2">The sequence shown here is derived from an EMBL/GenBank/DDBJ whole genome shotgun (WGS) entry which is preliminary data.</text>
</comment>
<evidence type="ECO:0000313" key="3">
    <source>
        <dbReference type="Proteomes" id="UP000469890"/>
    </source>
</evidence>